<keyword evidence="2" id="KW-1185">Reference proteome</keyword>
<dbReference type="Proteomes" id="UP000054270">
    <property type="component" value="Unassembled WGS sequence"/>
</dbReference>
<gene>
    <name evidence="1" type="ORF">HYPSUDRAFT_139230</name>
</gene>
<proteinExistence type="predicted"/>
<evidence type="ECO:0000313" key="2">
    <source>
        <dbReference type="Proteomes" id="UP000054270"/>
    </source>
</evidence>
<dbReference type="OrthoDB" id="3260546at2759"/>
<organism evidence="1 2">
    <name type="scientific">Hypholoma sublateritium (strain FD-334 SS-4)</name>
    <dbReference type="NCBI Taxonomy" id="945553"/>
    <lineage>
        <taxon>Eukaryota</taxon>
        <taxon>Fungi</taxon>
        <taxon>Dikarya</taxon>
        <taxon>Basidiomycota</taxon>
        <taxon>Agaricomycotina</taxon>
        <taxon>Agaricomycetes</taxon>
        <taxon>Agaricomycetidae</taxon>
        <taxon>Agaricales</taxon>
        <taxon>Agaricineae</taxon>
        <taxon>Strophariaceae</taxon>
        <taxon>Hypholoma</taxon>
    </lineage>
</organism>
<protein>
    <submittedName>
        <fullName evidence="1">Uncharacterized protein</fullName>
    </submittedName>
</protein>
<sequence>ITNVTEKKQHMTRYVDFKVADIWELLPSFLDASNTATLIANCRRLDLISLANLADYHVQFLTITNFLISKHLLCELEQ</sequence>
<accession>A0A0D2P0V6</accession>
<dbReference type="EMBL" id="KN817550">
    <property type="protein sequence ID" value="KJA22346.1"/>
    <property type="molecule type" value="Genomic_DNA"/>
</dbReference>
<reference evidence="2" key="1">
    <citation type="submission" date="2014-04" db="EMBL/GenBank/DDBJ databases">
        <title>Evolutionary Origins and Diversification of the Mycorrhizal Mutualists.</title>
        <authorList>
            <consortium name="DOE Joint Genome Institute"/>
            <consortium name="Mycorrhizal Genomics Consortium"/>
            <person name="Kohler A."/>
            <person name="Kuo A."/>
            <person name="Nagy L.G."/>
            <person name="Floudas D."/>
            <person name="Copeland A."/>
            <person name="Barry K.W."/>
            <person name="Cichocki N."/>
            <person name="Veneault-Fourrey C."/>
            <person name="LaButti K."/>
            <person name="Lindquist E.A."/>
            <person name="Lipzen A."/>
            <person name="Lundell T."/>
            <person name="Morin E."/>
            <person name="Murat C."/>
            <person name="Riley R."/>
            <person name="Ohm R."/>
            <person name="Sun H."/>
            <person name="Tunlid A."/>
            <person name="Henrissat B."/>
            <person name="Grigoriev I.V."/>
            <person name="Hibbett D.S."/>
            <person name="Martin F."/>
        </authorList>
    </citation>
    <scope>NUCLEOTIDE SEQUENCE [LARGE SCALE GENOMIC DNA]</scope>
    <source>
        <strain evidence="2">FD-334 SS-4</strain>
    </source>
</reference>
<dbReference type="AlphaFoldDB" id="A0A0D2P0V6"/>
<feature type="non-terminal residue" evidence="1">
    <location>
        <position position="1"/>
    </location>
</feature>
<name>A0A0D2P0V6_HYPSF</name>
<evidence type="ECO:0000313" key="1">
    <source>
        <dbReference type="EMBL" id="KJA22346.1"/>
    </source>
</evidence>